<dbReference type="HOGENOM" id="CLU_187598_1_0_9"/>
<dbReference type="EMBL" id="BA000028">
    <property type="protein sequence ID" value="BAC11988.1"/>
    <property type="molecule type" value="Genomic_DNA"/>
</dbReference>
<dbReference type="Pfam" id="PF10704">
    <property type="entry name" value="DUF2508"/>
    <property type="match status" value="1"/>
</dbReference>
<organism evidence="1 2">
    <name type="scientific">Oceanobacillus iheyensis (strain DSM 14371 / CIP 107618 / JCM 11309 / KCTC 3954 / HTE831)</name>
    <dbReference type="NCBI Taxonomy" id="221109"/>
    <lineage>
        <taxon>Bacteria</taxon>
        <taxon>Bacillati</taxon>
        <taxon>Bacillota</taxon>
        <taxon>Bacilli</taxon>
        <taxon>Bacillales</taxon>
        <taxon>Bacillaceae</taxon>
        <taxon>Oceanobacillus</taxon>
    </lineage>
</organism>
<dbReference type="AlphaFoldDB" id="Q8EU57"/>
<dbReference type="KEGG" id="oih:OB0032"/>
<keyword evidence="2" id="KW-1185">Reference proteome</keyword>
<reference evidence="1 2" key="1">
    <citation type="journal article" date="2001" name="FEMS Microbiol. Lett.">
        <title>Oceanobacillus iheyensis gen. nov., sp. nov., a deep-sea extremely halotolerant and alkaliphilic species isolated from a depth of 1050 m on the Iheya Ridge.</title>
        <authorList>
            <person name="Lu J."/>
            <person name="Nogi Y."/>
            <person name="Takami H."/>
        </authorList>
    </citation>
    <scope>NUCLEOTIDE SEQUENCE [LARGE SCALE GENOMIC DNA]</scope>
    <source>
        <strain evidence="2">DSM 14371 / CIP 107618 / JCM 11309 / KCTC 3954 / HTE831</strain>
    </source>
</reference>
<name>Q8EU57_OCEIH</name>
<sequence>MGKKLRKRDVDEELLNSLYHVEQEWKQLQQIVKQSIEPTQSGHHVEKLAKAKYMFLIREARIRKVSAVRV</sequence>
<dbReference type="InterPro" id="IPR019644">
    <property type="entry name" value="DUF2508"/>
</dbReference>
<dbReference type="STRING" id="221109.gene:10732194"/>
<evidence type="ECO:0000313" key="2">
    <source>
        <dbReference type="Proteomes" id="UP000000822"/>
    </source>
</evidence>
<gene>
    <name evidence="1" type="ordered locus">OB0032</name>
</gene>
<accession>Q8EU57</accession>
<dbReference type="RefSeq" id="WP_011064434.1">
    <property type="nucleotide sequence ID" value="NC_004193.1"/>
</dbReference>
<reference evidence="1 2" key="2">
    <citation type="journal article" date="2002" name="Nucleic Acids Res.">
        <title>Genome sequence of Oceanobacillus iheyensis isolated from the Iheya Ridge and its unexpected adaptive capabilities to extreme environments.</title>
        <authorList>
            <person name="Takami H."/>
            <person name="Takaki Y."/>
            <person name="Uchiyama I."/>
        </authorList>
    </citation>
    <scope>NUCLEOTIDE SEQUENCE [LARGE SCALE GENOMIC DNA]</scope>
    <source>
        <strain evidence="2">DSM 14371 / CIP 107618 / JCM 11309 / KCTC 3954 / HTE831</strain>
    </source>
</reference>
<evidence type="ECO:0000313" key="1">
    <source>
        <dbReference type="EMBL" id="BAC11988.1"/>
    </source>
</evidence>
<protein>
    <submittedName>
        <fullName evidence="1">Hypothetical conserved protein</fullName>
    </submittedName>
</protein>
<dbReference type="OrthoDB" id="2166610at2"/>
<dbReference type="Proteomes" id="UP000000822">
    <property type="component" value="Chromosome"/>
</dbReference>
<dbReference type="eggNOG" id="ENOG50331T9">
    <property type="taxonomic scope" value="Bacteria"/>
</dbReference>
<proteinExistence type="predicted"/>